<feature type="domain" description="MacB-like periplasmic core" evidence="9">
    <location>
        <begin position="13"/>
        <end position="209"/>
    </location>
</feature>
<keyword evidence="4 7" id="KW-1133">Transmembrane helix</keyword>
<evidence type="ECO:0000256" key="1">
    <source>
        <dbReference type="ARBA" id="ARBA00004651"/>
    </source>
</evidence>
<accession>A0A540VM41</accession>
<evidence type="ECO:0000259" key="9">
    <source>
        <dbReference type="Pfam" id="PF12704"/>
    </source>
</evidence>
<dbReference type="InterPro" id="IPR050250">
    <property type="entry name" value="Macrolide_Exporter_MacB"/>
</dbReference>
<feature type="domain" description="ABC3 transporter permease C-terminal" evidence="8">
    <location>
        <begin position="239"/>
        <end position="353"/>
    </location>
</feature>
<reference evidence="10 11" key="1">
    <citation type="submission" date="2019-06" db="EMBL/GenBank/DDBJ databases">
        <title>Genome sequence of Litorilinea aerophila BAA-2444.</title>
        <authorList>
            <person name="Maclea K.S."/>
            <person name="Maurais E.G."/>
            <person name="Iannazzi L.C."/>
        </authorList>
    </citation>
    <scope>NUCLEOTIDE SEQUENCE [LARGE SCALE GENOMIC DNA]</scope>
    <source>
        <strain evidence="10 11">ATCC BAA-2444</strain>
    </source>
</reference>
<evidence type="ECO:0000256" key="7">
    <source>
        <dbReference type="SAM" id="Phobius"/>
    </source>
</evidence>
<evidence type="ECO:0000259" key="8">
    <source>
        <dbReference type="Pfam" id="PF02687"/>
    </source>
</evidence>
<organism evidence="10 11">
    <name type="scientific">Litorilinea aerophila</name>
    <dbReference type="NCBI Taxonomy" id="1204385"/>
    <lineage>
        <taxon>Bacteria</taxon>
        <taxon>Bacillati</taxon>
        <taxon>Chloroflexota</taxon>
        <taxon>Caldilineae</taxon>
        <taxon>Caldilineales</taxon>
        <taxon>Caldilineaceae</taxon>
        <taxon>Litorilinea</taxon>
    </lineage>
</organism>
<evidence type="ECO:0000256" key="2">
    <source>
        <dbReference type="ARBA" id="ARBA00022475"/>
    </source>
</evidence>
<dbReference type="Proteomes" id="UP000317371">
    <property type="component" value="Unassembled WGS sequence"/>
</dbReference>
<dbReference type="AlphaFoldDB" id="A0A540VM41"/>
<feature type="transmembrane region" description="Helical" evidence="7">
    <location>
        <begin position="667"/>
        <end position="695"/>
    </location>
</feature>
<dbReference type="Pfam" id="PF12704">
    <property type="entry name" value="MacB_PCD"/>
    <property type="match status" value="2"/>
</dbReference>
<dbReference type="PANTHER" id="PTHR30572:SF4">
    <property type="entry name" value="ABC TRANSPORTER PERMEASE YTRF"/>
    <property type="match status" value="1"/>
</dbReference>
<keyword evidence="11" id="KW-1185">Reference proteome</keyword>
<sequence length="742" mass="79171">MVLRNLWRRGTRSLLTVLGIAIGVAAVVALGAMARGIAINYGNALGLSNDLLVTQANAYDVVFSNLDEDLGRRIAAIPDVTNVDPGVFTWIAVGDVPYFLIFGYEPNSVAMQHYRIVEGKPVMAAKEIAIGRRAADALKKQVGDTLRINGVPYRIVGIYETGQGMEESGGVVTLDDAQEIAQKQRQVSLFQVGVRRGADIELVRQRIEKLDRNIVVSKASDYEGSEQWTASLQGLAWGIAAIAILIGGLGMMSAMVMSVLERTREIGTLRAVGWSRGRIVQLILGEAVVLSLAGGAIGVGLGVLLAWLAGRIPGAGAFLEGSISPGIIGQGLATALGLGLVGGAYPAWTAANLRPVEALRYEGGGATASTGFLARIGDQSFRNLWRRRTRTLISTAGIGIGVATLVMLGGLIDGIIGQLNGLAGSGGTGSITVMQRDVADMSLSSLDERLVNLIRAMPQVKSASPYVLGVVSTPDLPLFIFGGLDPNTPAIRHYKLLEGRYMQRPNEIVLGKIAAETYKLGVGDTITLYNNRYKIVGIYETGIAYEDGGGILALREAQRLLGRPRAVSFIFVDVYDPSQARAVAEAINRRFPEVRASLSSEFAQNTNDIQTTQAMTTAIRLLALIVGGIVVANTMIMSIYERTREIGTLRAVGWSQRRILLQILQESVYLCGLAAILGSILGVALLTGISVIPVASQFIEVAWSLQTFVVAIAVALALGVIGGFYPAWRASRLQPVEALRYE</sequence>
<feature type="domain" description="MacB-like periplasmic core" evidence="9">
    <location>
        <begin position="391"/>
        <end position="589"/>
    </location>
</feature>
<dbReference type="OrthoDB" id="9770036at2"/>
<dbReference type="GO" id="GO:0022857">
    <property type="term" value="F:transmembrane transporter activity"/>
    <property type="evidence" value="ECO:0007669"/>
    <property type="project" value="TreeGrafter"/>
</dbReference>
<feature type="transmembrane region" description="Helical" evidence="7">
    <location>
        <begin position="701"/>
        <end position="725"/>
    </location>
</feature>
<dbReference type="InterPro" id="IPR025857">
    <property type="entry name" value="MacB_PCD"/>
</dbReference>
<evidence type="ECO:0000313" key="11">
    <source>
        <dbReference type="Proteomes" id="UP000317371"/>
    </source>
</evidence>
<feature type="transmembrane region" description="Helical" evidence="7">
    <location>
        <begin position="392"/>
        <end position="412"/>
    </location>
</feature>
<keyword evidence="5 7" id="KW-0472">Membrane</keyword>
<comment type="subcellular location">
    <subcellularLocation>
        <location evidence="1">Cell membrane</location>
        <topology evidence="1">Multi-pass membrane protein</topology>
    </subcellularLocation>
</comment>
<dbReference type="Pfam" id="PF02687">
    <property type="entry name" value="FtsX"/>
    <property type="match status" value="2"/>
</dbReference>
<feature type="transmembrane region" description="Helical" evidence="7">
    <location>
        <begin position="618"/>
        <end position="640"/>
    </location>
</feature>
<protein>
    <submittedName>
        <fullName evidence="10">ABC transporter permease</fullName>
    </submittedName>
</protein>
<comment type="caution">
    <text evidence="10">The sequence shown here is derived from an EMBL/GenBank/DDBJ whole genome shotgun (WGS) entry which is preliminary data.</text>
</comment>
<gene>
    <name evidence="10" type="ORF">FKZ61_00145</name>
</gene>
<dbReference type="RefSeq" id="WP_141608039.1">
    <property type="nucleotide sequence ID" value="NZ_VIGC02000001.1"/>
</dbReference>
<keyword evidence="3 7" id="KW-0812">Transmembrane</keyword>
<evidence type="ECO:0000256" key="6">
    <source>
        <dbReference type="ARBA" id="ARBA00038076"/>
    </source>
</evidence>
<dbReference type="InterPro" id="IPR003838">
    <property type="entry name" value="ABC3_permease_C"/>
</dbReference>
<keyword evidence="2" id="KW-1003">Cell membrane</keyword>
<feature type="transmembrane region" description="Helical" evidence="7">
    <location>
        <begin position="281"/>
        <end position="307"/>
    </location>
</feature>
<feature type="domain" description="ABC3 transporter permease C-terminal" evidence="8">
    <location>
        <begin position="621"/>
        <end position="735"/>
    </location>
</feature>
<dbReference type="InParanoid" id="A0A540VM41"/>
<proteinExistence type="inferred from homology"/>
<feature type="transmembrane region" description="Helical" evidence="7">
    <location>
        <begin position="327"/>
        <end position="348"/>
    </location>
</feature>
<comment type="similarity">
    <text evidence="6">Belongs to the ABC-4 integral membrane protein family.</text>
</comment>
<evidence type="ECO:0000313" key="10">
    <source>
        <dbReference type="EMBL" id="TQE97829.1"/>
    </source>
</evidence>
<dbReference type="GO" id="GO:0005886">
    <property type="term" value="C:plasma membrane"/>
    <property type="evidence" value="ECO:0007669"/>
    <property type="project" value="UniProtKB-SubCell"/>
</dbReference>
<dbReference type="PANTHER" id="PTHR30572">
    <property type="entry name" value="MEMBRANE COMPONENT OF TRANSPORTER-RELATED"/>
    <property type="match status" value="1"/>
</dbReference>
<evidence type="ECO:0000256" key="4">
    <source>
        <dbReference type="ARBA" id="ARBA00022989"/>
    </source>
</evidence>
<name>A0A540VM41_9CHLR</name>
<evidence type="ECO:0000256" key="3">
    <source>
        <dbReference type="ARBA" id="ARBA00022692"/>
    </source>
</evidence>
<dbReference type="EMBL" id="VIGC01000001">
    <property type="protein sequence ID" value="TQE97829.1"/>
    <property type="molecule type" value="Genomic_DNA"/>
</dbReference>
<evidence type="ECO:0000256" key="5">
    <source>
        <dbReference type="ARBA" id="ARBA00023136"/>
    </source>
</evidence>
<feature type="transmembrane region" description="Helical" evidence="7">
    <location>
        <begin position="235"/>
        <end position="260"/>
    </location>
</feature>